<comment type="caution">
    <text evidence="1">The sequence shown here is derived from an EMBL/GenBank/DDBJ whole genome shotgun (WGS) entry which is preliminary data.</text>
</comment>
<dbReference type="AlphaFoldDB" id="A0A5B7KGA6"/>
<dbReference type="EMBL" id="VSRR010150034">
    <property type="protein sequence ID" value="MPD06230.1"/>
    <property type="molecule type" value="Genomic_DNA"/>
</dbReference>
<organism evidence="1 2">
    <name type="scientific">Portunus trituberculatus</name>
    <name type="common">Swimming crab</name>
    <name type="synonym">Neptunus trituberculatus</name>
    <dbReference type="NCBI Taxonomy" id="210409"/>
    <lineage>
        <taxon>Eukaryota</taxon>
        <taxon>Metazoa</taxon>
        <taxon>Ecdysozoa</taxon>
        <taxon>Arthropoda</taxon>
        <taxon>Crustacea</taxon>
        <taxon>Multicrustacea</taxon>
        <taxon>Malacostraca</taxon>
        <taxon>Eumalacostraca</taxon>
        <taxon>Eucarida</taxon>
        <taxon>Decapoda</taxon>
        <taxon>Pleocyemata</taxon>
        <taxon>Brachyura</taxon>
        <taxon>Eubrachyura</taxon>
        <taxon>Portunoidea</taxon>
        <taxon>Portunidae</taxon>
        <taxon>Portuninae</taxon>
        <taxon>Portunus</taxon>
    </lineage>
</organism>
<proteinExistence type="predicted"/>
<reference evidence="1 2" key="1">
    <citation type="submission" date="2019-05" db="EMBL/GenBank/DDBJ databases">
        <title>Another draft genome of Portunus trituberculatus and its Hox gene families provides insights of decapod evolution.</title>
        <authorList>
            <person name="Jeong J.-H."/>
            <person name="Song I."/>
            <person name="Kim S."/>
            <person name="Choi T."/>
            <person name="Kim D."/>
            <person name="Ryu S."/>
            <person name="Kim W."/>
        </authorList>
    </citation>
    <scope>NUCLEOTIDE SEQUENCE [LARGE SCALE GENOMIC DNA]</scope>
    <source>
        <tissue evidence="1">Muscle</tissue>
    </source>
</reference>
<accession>A0A5B7KGA6</accession>
<sequence>MASSSSSSSSSSSPFYIKIGSDATLVLISPESLPPFVTYTCSTSQAHHLHLFISFHAKPRPAF</sequence>
<protein>
    <submittedName>
        <fullName evidence="1">Uncharacterized protein</fullName>
    </submittedName>
</protein>
<gene>
    <name evidence="1" type="ORF">E2C01_102028</name>
</gene>
<keyword evidence="2" id="KW-1185">Reference proteome</keyword>
<evidence type="ECO:0000313" key="1">
    <source>
        <dbReference type="EMBL" id="MPD06230.1"/>
    </source>
</evidence>
<evidence type="ECO:0000313" key="2">
    <source>
        <dbReference type="Proteomes" id="UP000324222"/>
    </source>
</evidence>
<name>A0A5B7KGA6_PORTR</name>
<dbReference type="Proteomes" id="UP000324222">
    <property type="component" value="Unassembled WGS sequence"/>
</dbReference>